<dbReference type="Pfam" id="PF20401">
    <property type="entry name" value="Rhomboid_2"/>
    <property type="match status" value="1"/>
</dbReference>
<sequence>MIFGILSRLARVRLTVGYAAALAAVSITLLILGPQVQQQVIRNASTNVHNLAHGHLGTLFGSAFVTDAGPIYVWLPGLVCLLALAELIWHSGRTAVVFVTGHIGATLLVAAGLTAAIELGWLPLSIARASDVGMSYGAVAVLGALTAAVPARWRPVWVGWWVPAGVAAAAVGAEFTDAGHAVALVLGMLVATRFGRPAPSAWTPVRYALLSVAAAFGFLLLAHTAWSATAGVGVGAVGALVADGIVRYRRTRRPLRAPALQPALNA</sequence>
<feature type="transmembrane region" description="Helical" evidence="1">
    <location>
        <begin position="12"/>
        <end position="32"/>
    </location>
</feature>
<protein>
    <recommendedName>
        <fullName evidence="6">Transmembrane protein</fullName>
    </recommendedName>
</protein>
<evidence type="ECO:0008006" key="6">
    <source>
        <dbReference type="Google" id="ProtNLM"/>
    </source>
</evidence>
<feature type="transmembrane region" description="Helical" evidence="1">
    <location>
        <begin position="96"/>
        <end position="121"/>
    </location>
</feature>
<dbReference type="OrthoDB" id="2242583at2"/>
<feature type="transmembrane region" description="Helical" evidence="1">
    <location>
        <begin position="232"/>
        <end position="248"/>
    </location>
</feature>
<proteinExistence type="predicted"/>
<reference evidence="3 4" key="1">
    <citation type="submission" date="2016-12" db="EMBL/GenBank/DDBJ databases">
        <title>The new phylogeny of genus Mycobacterium.</title>
        <authorList>
            <person name="Tortoli E."/>
            <person name="Trovato A."/>
            <person name="Cirillo D.M."/>
        </authorList>
    </citation>
    <scope>NUCLEOTIDE SEQUENCE [LARGE SCALE GENOMIC DNA]</scope>
    <source>
        <strain evidence="3 4">DSM 44624</strain>
    </source>
</reference>
<dbReference type="Proteomes" id="UP000192441">
    <property type="component" value="Unassembled WGS sequence"/>
</dbReference>
<dbReference type="InterPro" id="IPR046862">
    <property type="entry name" value="Rhomboid_2"/>
</dbReference>
<evidence type="ECO:0000313" key="3">
    <source>
        <dbReference type="EMBL" id="ORA35117.1"/>
    </source>
</evidence>
<evidence type="ECO:0000313" key="5">
    <source>
        <dbReference type="Proteomes" id="UP000467379"/>
    </source>
</evidence>
<evidence type="ECO:0000256" key="1">
    <source>
        <dbReference type="SAM" id="Phobius"/>
    </source>
</evidence>
<feature type="transmembrane region" description="Helical" evidence="1">
    <location>
        <begin position="71"/>
        <end position="89"/>
    </location>
</feature>
<accession>A0A7I7WA66</accession>
<name>A0A7I7WA66_9MYCO</name>
<feature type="transmembrane region" description="Helical" evidence="1">
    <location>
        <begin position="207"/>
        <end position="226"/>
    </location>
</feature>
<keyword evidence="1" id="KW-1133">Transmembrane helix</keyword>
<keyword evidence="5" id="KW-1185">Reference proteome</keyword>
<dbReference type="EMBL" id="AP022606">
    <property type="protein sequence ID" value="BBZ13887.1"/>
    <property type="molecule type" value="Genomic_DNA"/>
</dbReference>
<feature type="transmembrane region" description="Helical" evidence="1">
    <location>
        <begin position="178"/>
        <end position="195"/>
    </location>
</feature>
<evidence type="ECO:0000313" key="2">
    <source>
        <dbReference type="EMBL" id="BBZ13887.1"/>
    </source>
</evidence>
<feature type="transmembrane region" description="Helical" evidence="1">
    <location>
        <begin position="156"/>
        <end position="172"/>
    </location>
</feature>
<keyword evidence="1" id="KW-0472">Membrane</keyword>
<reference evidence="2 5" key="2">
    <citation type="journal article" date="2019" name="Emerg. Microbes Infect.">
        <title>Comprehensive subspecies identification of 175 nontuberculous mycobacteria species based on 7547 genomic profiles.</title>
        <authorList>
            <person name="Matsumoto Y."/>
            <person name="Kinjo T."/>
            <person name="Motooka D."/>
            <person name="Nabeya D."/>
            <person name="Jung N."/>
            <person name="Uechi K."/>
            <person name="Horii T."/>
            <person name="Iida T."/>
            <person name="Fujita J."/>
            <person name="Nakamura S."/>
        </authorList>
    </citation>
    <scope>NUCLEOTIDE SEQUENCE [LARGE SCALE GENOMIC DNA]</scope>
    <source>
        <strain evidence="2 5">JCM 12687</strain>
    </source>
</reference>
<gene>
    <name evidence="3" type="ORF">BST20_18350</name>
    <name evidence="2" type="ORF">MBRA_40820</name>
</gene>
<evidence type="ECO:0000313" key="4">
    <source>
        <dbReference type="Proteomes" id="UP000192441"/>
    </source>
</evidence>
<dbReference type="RefSeq" id="WP_083132829.1">
    <property type="nucleotide sequence ID" value="NZ_AP022606.1"/>
</dbReference>
<organism evidence="3 4">
    <name type="scientific">Mycobacterium branderi</name>
    <dbReference type="NCBI Taxonomy" id="43348"/>
    <lineage>
        <taxon>Bacteria</taxon>
        <taxon>Bacillati</taxon>
        <taxon>Actinomycetota</taxon>
        <taxon>Actinomycetes</taxon>
        <taxon>Mycobacteriales</taxon>
        <taxon>Mycobacteriaceae</taxon>
        <taxon>Mycobacterium</taxon>
    </lineage>
</organism>
<reference evidence="2" key="3">
    <citation type="submission" date="2020-02" db="EMBL/GenBank/DDBJ databases">
        <authorList>
            <person name="Matsumoto Y."/>
            <person name="Motooka D."/>
            <person name="Nakamura S."/>
        </authorList>
    </citation>
    <scope>NUCLEOTIDE SEQUENCE</scope>
    <source>
        <strain evidence="2">JCM 12687</strain>
    </source>
</reference>
<dbReference type="Proteomes" id="UP000467379">
    <property type="component" value="Chromosome"/>
</dbReference>
<dbReference type="EMBL" id="MVHM01000013">
    <property type="protein sequence ID" value="ORA35117.1"/>
    <property type="molecule type" value="Genomic_DNA"/>
</dbReference>
<keyword evidence="1" id="KW-0812">Transmembrane</keyword>
<dbReference type="AlphaFoldDB" id="A0A7I7WA66"/>
<feature type="transmembrane region" description="Helical" evidence="1">
    <location>
        <begin position="133"/>
        <end position="149"/>
    </location>
</feature>